<gene>
    <name evidence="17" type="ORF">LARSCL_LOCUS18995</name>
</gene>
<sequence length="480" mass="54203">MRYSYYVLKEDERPSLSPHKSISIMSLNKNTFKSKPVSSTFRVQRGQKENVAPIKNEVLSIKKTSAFEKVEPHSKLQDNLEQLKQSKVNEKTQLAKQTVLKEIYKGQKPTLQASNADNKSKPIKEQKSATSSVTTKPITTNVSVKPAISLTTKPATTNVTTKPAVTSLTTKPAVASVATKSVKNEQVLKKHVPASSSVQSSNEQSERAKWTLDDFDIGKPLGKGKFGNVYLAREKTSRFVVALKVLFKSQLKQNGVEHQLRREIEIQSHLRHRNILRLYGYFYDDSRVYLVLEYAPGGELYKVLQQVKRFDEKTAASYVAKVGSALKYCHSKKVIHRDIKPENLLLGKDGELKIADFGWSVHAPSSRRTTLCGTLDYLAPEMIENKTYDEKVDLWCLGILCYEFLVGKPPFEAANVHTTYSLIRSVALRFPSFVSTDAQDFISRLLKKEPSERMNVDCVLKHPWVLKHTAEKQNPTSTQK</sequence>
<comment type="catalytic activity">
    <reaction evidence="8 14">
        <text>L-seryl-[protein] + ATP = O-phospho-L-seryl-[protein] + ADP + H(+)</text>
        <dbReference type="Rhea" id="RHEA:17989"/>
        <dbReference type="Rhea" id="RHEA-COMP:9863"/>
        <dbReference type="Rhea" id="RHEA-COMP:11604"/>
        <dbReference type="ChEBI" id="CHEBI:15378"/>
        <dbReference type="ChEBI" id="CHEBI:29999"/>
        <dbReference type="ChEBI" id="CHEBI:30616"/>
        <dbReference type="ChEBI" id="CHEBI:83421"/>
        <dbReference type="ChEBI" id="CHEBI:456216"/>
        <dbReference type="EC" id="2.7.11.1"/>
    </reaction>
</comment>
<dbReference type="Gene3D" id="1.10.510.10">
    <property type="entry name" value="Transferase(Phosphotransferase) domain 1"/>
    <property type="match status" value="1"/>
</dbReference>
<evidence type="ECO:0000256" key="9">
    <source>
        <dbReference type="PIRSR" id="PIRSR630616-1"/>
    </source>
</evidence>
<dbReference type="PROSITE" id="PS00107">
    <property type="entry name" value="PROTEIN_KINASE_ATP"/>
    <property type="match status" value="1"/>
</dbReference>
<comment type="subcellular location">
    <subcellularLocation>
        <location evidence="1">Midbody</location>
    </subcellularLocation>
</comment>
<keyword evidence="5 14" id="KW-0418">Kinase</keyword>
<dbReference type="GO" id="GO:0005524">
    <property type="term" value="F:ATP binding"/>
    <property type="evidence" value="ECO:0007669"/>
    <property type="project" value="UniProtKB-UniRule"/>
</dbReference>
<keyword evidence="18" id="KW-1185">Reference proteome</keyword>
<dbReference type="Pfam" id="PF00069">
    <property type="entry name" value="Pkinase"/>
    <property type="match status" value="1"/>
</dbReference>
<dbReference type="InterPro" id="IPR011009">
    <property type="entry name" value="Kinase-like_dom_sf"/>
</dbReference>
<dbReference type="FunFam" id="3.30.200.20:FF:000042">
    <property type="entry name" value="Aurora kinase A"/>
    <property type="match status" value="1"/>
</dbReference>
<evidence type="ECO:0000256" key="10">
    <source>
        <dbReference type="PIRSR" id="PIRSR630616-2"/>
    </source>
</evidence>
<evidence type="ECO:0000256" key="12">
    <source>
        <dbReference type="PROSITE-ProRule" id="PRU10141"/>
    </source>
</evidence>
<keyword evidence="6 10" id="KW-0067">ATP-binding</keyword>
<dbReference type="SMART" id="SM00220">
    <property type="entry name" value="S_TKc"/>
    <property type="match status" value="1"/>
</dbReference>
<organism evidence="17 18">
    <name type="scientific">Larinioides sclopetarius</name>
    <dbReference type="NCBI Taxonomy" id="280406"/>
    <lineage>
        <taxon>Eukaryota</taxon>
        <taxon>Metazoa</taxon>
        <taxon>Ecdysozoa</taxon>
        <taxon>Arthropoda</taxon>
        <taxon>Chelicerata</taxon>
        <taxon>Arachnida</taxon>
        <taxon>Araneae</taxon>
        <taxon>Araneomorphae</taxon>
        <taxon>Entelegynae</taxon>
        <taxon>Araneoidea</taxon>
        <taxon>Araneidae</taxon>
        <taxon>Larinioides</taxon>
    </lineage>
</organism>
<dbReference type="FunFam" id="1.10.510.10:FF:000235">
    <property type="entry name" value="Serine/threonine-protein kinase ark1"/>
    <property type="match status" value="1"/>
</dbReference>
<evidence type="ECO:0000313" key="18">
    <source>
        <dbReference type="Proteomes" id="UP001497382"/>
    </source>
</evidence>
<accession>A0AAV2BG91</accession>
<evidence type="ECO:0000256" key="8">
    <source>
        <dbReference type="ARBA" id="ARBA00048679"/>
    </source>
</evidence>
<keyword evidence="3 14" id="KW-0808">Transferase</keyword>
<feature type="binding site" evidence="10 12">
    <location>
        <position position="244"/>
    </location>
    <ligand>
        <name>ATP</name>
        <dbReference type="ChEBI" id="CHEBI:30616"/>
    </ligand>
</feature>
<dbReference type="GO" id="GO:0004674">
    <property type="term" value="F:protein serine/threonine kinase activity"/>
    <property type="evidence" value="ECO:0007669"/>
    <property type="project" value="UniProtKB-KW"/>
</dbReference>
<dbReference type="PROSITE" id="PS50011">
    <property type="entry name" value="PROTEIN_KINASE_DOM"/>
    <property type="match status" value="1"/>
</dbReference>
<feature type="binding site" evidence="10">
    <location>
        <position position="356"/>
    </location>
    <ligand>
        <name>ATP</name>
        <dbReference type="ChEBI" id="CHEBI:30616"/>
    </ligand>
</feature>
<evidence type="ECO:0000256" key="2">
    <source>
        <dbReference type="ARBA" id="ARBA00022527"/>
    </source>
</evidence>
<evidence type="ECO:0000259" key="16">
    <source>
        <dbReference type="PROSITE" id="PS50011"/>
    </source>
</evidence>
<dbReference type="GO" id="GO:0030496">
    <property type="term" value="C:midbody"/>
    <property type="evidence" value="ECO:0007669"/>
    <property type="project" value="UniProtKB-SubCell"/>
</dbReference>
<evidence type="ECO:0000256" key="13">
    <source>
        <dbReference type="RuleBase" id="RU000304"/>
    </source>
</evidence>
<dbReference type="InterPro" id="IPR008271">
    <property type="entry name" value="Ser/Thr_kinase_AS"/>
</dbReference>
<dbReference type="GO" id="GO:0030261">
    <property type="term" value="P:chromosome condensation"/>
    <property type="evidence" value="ECO:0007669"/>
    <property type="project" value="UniProtKB-ARBA"/>
</dbReference>
<feature type="active site" description="Proton acceptor" evidence="9">
    <location>
        <position position="338"/>
    </location>
</feature>
<dbReference type="EC" id="2.7.11.1" evidence="14"/>
<keyword evidence="2 13" id="KW-0723">Serine/threonine-protein kinase</keyword>
<comment type="caution">
    <text evidence="17">The sequence shown here is derived from an EMBL/GenBank/DDBJ whole genome shotgun (WGS) entry which is preliminary data.</text>
</comment>
<evidence type="ECO:0000256" key="1">
    <source>
        <dbReference type="ARBA" id="ARBA00004214"/>
    </source>
</evidence>
<dbReference type="Proteomes" id="UP001497382">
    <property type="component" value="Unassembled WGS sequence"/>
</dbReference>
<dbReference type="SUPFAM" id="SSF56112">
    <property type="entry name" value="Protein kinase-like (PK-like)"/>
    <property type="match status" value="1"/>
</dbReference>
<dbReference type="PROSITE" id="PS00108">
    <property type="entry name" value="PROTEIN_KINASE_ST"/>
    <property type="match status" value="1"/>
</dbReference>
<dbReference type="InterPro" id="IPR000719">
    <property type="entry name" value="Prot_kinase_dom"/>
</dbReference>
<dbReference type="CDD" id="cd14007">
    <property type="entry name" value="STKc_Aurora"/>
    <property type="match status" value="1"/>
</dbReference>
<dbReference type="InterPro" id="IPR017441">
    <property type="entry name" value="Protein_kinase_ATP_BS"/>
</dbReference>
<dbReference type="GO" id="GO:0000070">
    <property type="term" value="P:mitotic sister chromatid segregation"/>
    <property type="evidence" value="ECO:0007669"/>
    <property type="project" value="UniProtKB-ARBA"/>
</dbReference>
<reference evidence="17 18" key="1">
    <citation type="submission" date="2024-04" db="EMBL/GenBank/DDBJ databases">
        <authorList>
            <person name="Rising A."/>
            <person name="Reimegard J."/>
            <person name="Sonavane S."/>
            <person name="Akerstrom W."/>
            <person name="Nylinder S."/>
            <person name="Hedman E."/>
            <person name="Kallberg Y."/>
        </authorList>
    </citation>
    <scope>NUCLEOTIDE SEQUENCE [LARGE SCALE GENOMIC DNA]</scope>
</reference>
<dbReference type="GO" id="GO:0032506">
    <property type="term" value="P:cytokinetic process"/>
    <property type="evidence" value="ECO:0007669"/>
    <property type="project" value="UniProtKB-ARBA"/>
</dbReference>
<feature type="cross-link" description="Glycyl lysine isopeptide (Lys-Gly) (interchain with G-Cter in SUMO2)" evidence="11">
    <location>
        <position position="340"/>
    </location>
</feature>
<evidence type="ECO:0000313" key="17">
    <source>
        <dbReference type="EMBL" id="CAL1294924.1"/>
    </source>
</evidence>
<evidence type="ECO:0000256" key="11">
    <source>
        <dbReference type="PIRSR" id="PIRSR630616-3"/>
    </source>
</evidence>
<dbReference type="Gene3D" id="3.30.200.20">
    <property type="entry name" value="Phosphorylase Kinase, domain 1"/>
    <property type="match status" value="1"/>
</dbReference>
<keyword evidence="4 10" id="KW-0547">Nucleotide-binding</keyword>
<dbReference type="EMBL" id="CAXIEN010000357">
    <property type="protein sequence ID" value="CAL1294924.1"/>
    <property type="molecule type" value="Genomic_DNA"/>
</dbReference>
<evidence type="ECO:0000256" key="7">
    <source>
        <dbReference type="ARBA" id="ARBA00047899"/>
    </source>
</evidence>
<dbReference type="AlphaFoldDB" id="A0AAV2BG91"/>
<evidence type="ECO:0000256" key="5">
    <source>
        <dbReference type="ARBA" id="ARBA00022777"/>
    </source>
</evidence>
<evidence type="ECO:0000256" key="14">
    <source>
        <dbReference type="RuleBase" id="RU367134"/>
    </source>
</evidence>
<feature type="domain" description="Protein kinase" evidence="16">
    <location>
        <begin position="215"/>
        <end position="465"/>
    </location>
</feature>
<feature type="binding site" evidence="10">
    <location>
        <begin position="293"/>
        <end position="295"/>
    </location>
    <ligand>
        <name>ATP</name>
        <dbReference type="ChEBI" id="CHEBI:30616"/>
    </ligand>
</feature>
<dbReference type="GO" id="GO:0006325">
    <property type="term" value="P:chromatin organization"/>
    <property type="evidence" value="ECO:0007669"/>
    <property type="project" value="UniProtKB-ARBA"/>
</dbReference>
<feature type="binding site" evidence="10">
    <location>
        <position position="225"/>
    </location>
    <ligand>
        <name>ATP</name>
        <dbReference type="ChEBI" id="CHEBI:30616"/>
    </ligand>
</feature>
<evidence type="ECO:0000256" key="6">
    <source>
        <dbReference type="ARBA" id="ARBA00022840"/>
    </source>
</evidence>
<feature type="region of interest" description="Disordered" evidence="15">
    <location>
        <begin position="110"/>
        <end position="134"/>
    </location>
</feature>
<comment type="similarity">
    <text evidence="14">Belongs to the protein kinase superfamily. Ser/Thr protein kinase family. Aurora subfamily.</text>
</comment>
<comment type="catalytic activity">
    <reaction evidence="7 14">
        <text>L-threonyl-[protein] + ATP = O-phospho-L-threonyl-[protein] + ADP + H(+)</text>
        <dbReference type="Rhea" id="RHEA:46608"/>
        <dbReference type="Rhea" id="RHEA-COMP:11060"/>
        <dbReference type="Rhea" id="RHEA-COMP:11605"/>
        <dbReference type="ChEBI" id="CHEBI:15378"/>
        <dbReference type="ChEBI" id="CHEBI:30013"/>
        <dbReference type="ChEBI" id="CHEBI:30616"/>
        <dbReference type="ChEBI" id="CHEBI:61977"/>
        <dbReference type="ChEBI" id="CHEBI:456216"/>
        <dbReference type="EC" id="2.7.11.1"/>
    </reaction>
</comment>
<protein>
    <recommendedName>
        <fullName evidence="14">Aurora kinase</fullName>
        <ecNumber evidence="14">2.7.11.1</ecNumber>
    </recommendedName>
</protein>
<proteinExistence type="inferred from homology"/>
<evidence type="ECO:0000256" key="3">
    <source>
        <dbReference type="ARBA" id="ARBA00022679"/>
    </source>
</evidence>
<dbReference type="InterPro" id="IPR030616">
    <property type="entry name" value="Aur-like"/>
</dbReference>
<feature type="binding site" evidence="10">
    <location>
        <begin position="342"/>
        <end position="343"/>
    </location>
    <ligand>
        <name>ATP</name>
        <dbReference type="ChEBI" id="CHEBI:30616"/>
    </ligand>
</feature>
<name>A0AAV2BG91_9ARAC</name>
<dbReference type="PANTHER" id="PTHR24350">
    <property type="entry name" value="SERINE/THREONINE-PROTEIN KINASE IAL-RELATED"/>
    <property type="match status" value="1"/>
</dbReference>
<evidence type="ECO:0000256" key="4">
    <source>
        <dbReference type="ARBA" id="ARBA00022741"/>
    </source>
</evidence>
<feature type="compositionally biased region" description="Basic and acidic residues" evidence="15">
    <location>
        <begin position="118"/>
        <end position="127"/>
    </location>
</feature>
<evidence type="ECO:0000256" key="15">
    <source>
        <dbReference type="SAM" id="MobiDB-lite"/>
    </source>
</evidence>